<keyword evidence="2" id="KW-0808">Transferase</keyword>
<feature type="domain" description="Tf2-1-like SH3-like" evidence="1">
    <location>
        <begin position="67"/>
        <end position="115"/>
    </location>
</feature>
<keyword evidence="2" id="KW-0548">Nucleotidyltransferase</keyword>
<protein>
    <submittedName>
        <fullName evidence="2">Reverse transcriptase</fullName>
    </submittedName>
</protein>
<dbReference type="GO" id="GO:0003964">
    <property type="term" value="F:RNA-directed DNA polymerase activity"/>
    <property type="evidence" value="ECO:0007669"/>
    <property type="project" value="UniProtKB-KW"/>
</dbReference>
<dbReference type="Proteomes" id="UP000325315">
    <property type="component" value="Unassembled WGS sequence"/>
</dbReference>
<keyword evidence="3" id="KW-1185">Reference proteome</keyword>
<reference evidence="3" key="1">
    <citation type="journal article" date="2019" name="Plant Biotechnol. J.">
        <title>Genome sequencing of the Australian wild diploid species Gossypium australe highlights disease resistance and delayed gland morphogenesis.</title>
        <authorList>
            <person name="Cai Y."/>
            <person name="Cai X."/>
            <person name="Wang Q."/>
            <person name="Wang P."/>
            <person name="Zhang Y."/>
            <person name="Cai C."/>
            <person name="Xu Y."/>
            <person name="Wang K."/>
            <person name="Zhou Z."/>
            <person name="Wang C."/>
            <person name="Geng S."/>
            <person name="Li B."/>
            <person name="Dong Q."/>
            <person name="Hou Y."/>
            <person name="Wang H."/>
            <person name="Ai P."/>
            <person name="Liu Z."/>
            <person name="Yi F."/>
            <person name="Sun M."/>
            <person name="An G."/>
            <person name="Cheng J."/>
            <person name="Zhang Y."/>
            <person name="Shi Q."/>
            <person name="Xie Y."/>
            <person name="Shi X."/>
            <person name="Chang Y."/>
            <person name="Huang F."/>
            <person name="Chen Y."/>
            <person name="Hong S."/>
            <person name="Mi L."/>
            <person name="Sun Q."/>
            <person name="Zhang L."/>
            <person name="Zhou B."/>
            <person name="Peng R."/>
            <person name="Zhang X."/>
            <person name="Liu F."/>
        </authorList>
    </citation>
    <scope>NUCLEOTIDE SEQUENCE [LARGE SCALE GENOMIC DNA]</scope>
    <source>
        <strain evidence="3">cv. PA1801</strain>
    </source>
</reference>
<name>A0A5B6VXX8_9ROSI</name>
<accession>A0A5B6VXX8</accession>
<dbReference type="InterPro" id="IPR056924">
    <property type="entry name" value="SH3_Tf2-1"/>
</dbReference>
<proteinExistence type="predicted"/>
<dbReference type="EMBL" id="SMMG02000005">
    <property type="protein sequence ID" value="KAA3473844.1"/>
    <property type="molecule type" value="Genomic_DNA"/>
</dbReference>
<evidence type="ECO:0000259" key="1">
    <source>
        <dbReference type="Pfam" id="PF24626"/>
    </source>
</evidence>
<dbReference type="Pfam" id="PF24626">
    <property type="entry name" value="SH3_Tf2-1"/>
    <property type="match status" value="1"/>
</dbReference>
<keyword evidence="2" id="KW-0695">RNA-directed DNA polymerase</keyword>
<dbReference type="PANTHER" id="PTHR46148">
    <property type="entry name" value="CHROMO DOMAIN-CONTAINING PROTEIN"/>
    <property type="match status" value="1"/>
</dbReference>
<organism evidence="2 3">
    <name type="scientific">Gossypium australe</name>
    <dbReference type="NCBI Taxonomy" id="47621"/>
    <lineage>
        <taxon>Eukaryota</taxon>
        <taxon>Viridiplantae</taxon>
        <taxon>Streptophyta</taxon>
        <taxon>Embryophyta</taxon>
        <taxon>Tracheophyta</taxon>
        <taxon>Spermatophyta</taxon>
        <taxon>Magnoliopsida</taxon>
        <taxon>eudicotyledons</taxon>
        <taxon>Gunneridae</taxon>
        <taxon>Pentapetalae</taxon>
        <taxon>rosids</taxon>
        <taxon>malvids</taxon>
        <taxon>Malvales</taxon>
        <taxon>Malvaceae</taxon>
        <taxon>Malvoideae</taxon>
        <taxon>Gossypium</taxon>
    </lineage>
</organism>
<dbReference type="PANTHER" id="PTHR46148:SF44">
    <property type="entry name" value="GAG-POL POLYPROTEIN"/>
    <property type="match status" value="1"/>
</dbReference>
<sequence length="118" mass="14205">MLRCWCQDSKSLVMIPYEVLYDRNCRTLLYWAKLSKKKIHNVNVFRETVEKVKVICDSLKAASDRQKVFLIVSPWKKILHFVHKEKLSLLFIRPYEIIERIRPITYQLDLPSKLERDP</sequence>
<evidence type="ECO:0000313" key="3">
    <source>
        <dbReference type="Proteomes" id="UP000325315"/>
    </source>
</evidence>
<comment type="caution">
    <text evidence="2">The sequence shown here is derived from an EMBL/GenBank/DDBJ whole genome shotgun (WGS) entry which is preliminary data.</text>
</comment>
<dbReference type="AlphaFoldDB" id="A0A5B6VXX8"/>
<gene>
    <name evidence="2" type="ORF">EPI10_024191</name>
</gene>
<evidence type="ECO:0000313" key="2">
    <source>
        <dbReference type="EMBL" id="KAA3473844.1"/>
    </source>
</evidence>